<dbReference type="Pfam" id="PF00012">
    <property type="entry name" value="HSP70"/>
    <property type="match status" value="1"/>
</dbReference>
<protein>
    <submittedName>
        <fullName evidence="5">Heat shock protein family A (Hsp70) member 12A.3</fullName>
    </submittedName>
</protein>
<comment type="similarity">
    <text evidence="1">Belongs to the heat shock protein 70 family.</text>
</comment>
<evidence type="ECO:0000256" key="1">
    <source>
        <dbReference type="ARBA" id="ARBA00007381"/>
    </source>
</evidence>
<evidence type="ECO:0000313" key="4">
    <source>
        <dbReference type="Proteomes" id="UP000000437"/>
    </source>
</evidence>
<dbReference type="AGR" id="ZFIN:ZDB-GENE-030131-8896"/>
<name>A0A8M1N9R3_DANRE</name>
<dbReference type="CTD" id="559031"/>
<dbReference type="KEGG" id="dre:559031"/>
<keyword evidence="5" id="KW-0346">Stress response</keyword>
<evidence type="ECO:0000313" key="6">
    <source>
        <dbReference type="ZFIN" id="ZDB-GENE-030131-8896"/>
    </source>
</evidence>
<organism evidence="4 5">
    <name type="scientific">Danio rerio</name>
    <name type="common">Zebrafish</name>
    <name type="synonym">Brachydanio rerio</name>
    <dbReference type="NCBI Taxonomy" id="7955"/>
    <lineage>
        <taxon>Eukaryota</taxon>
        <taxon>Metazoa</taxon>
        <taxon>Chordata</taxon>
        <taxon>Craniata</taxon>
        <taxon>Vertebrata</taxon>
        <taxon>Euteleostomi</taxon>
        <taxon>Actinopterygii</taxon>
        <taxon>Neopterygii</taxon>
        <taxon>Teleostei</taxon>
        <taxon>Ostariophysi</taxon>
        <taxon>Cypriniformes</taxon>
        <taxon>Danionidae</taxon>
        <taxon>Danioninae</taxon>
        <taxon>Danio</taxon>
    </lineage>
</organism>
<keyword evidence="3" id="KW-0067">ATP-binding</keyword>
<dbReference type="PANTHER" id="PTHR14187:SF5">
    <property type="entry name" value="HEAT SHOCK 70 KDA PROTEIN 12A"/>
    <property type="match status" value="1"/>
</dbReference>
<keyword evidence="2" id="KW-0547">Nucleotide-binding</keyword>
<accession>A0A8M1N9R3</accession>
<proteinExistence type="inferred from homology"/>
<dbReference type="PANTHER" id="PTHR14187">
    <property type="entry name" value="ALPHA KINASE/ELONGATION FACTOR 2 KINASE"/>
    <property type="match status" value="1"/>
</dbReference>
<dbReference type="AlphaFoldDB" id="A0A8M1N9R3"/>
<dbReference type="CDD" id="cd10229">
    <property type="entry name" value="ASKHA_NBD_HSP70_HSPA12"/>
    <property type="match status" value="1"/>
</dbReference>
<dbReference type="GO" id="GO:0140662">
    <property type="term" value="F:ATP-dependent protein folding chaperone"/>
    <property type="evidence" value="ECO:0007669"/>
    <property type="project" value="InterPro"/>
</dbReference>
<dbReference type="GO" id="GO:0005524">
    <property type="term" value="F:ATP binding"/>
    <property type="evidence" value="ECO:0007669"/>
    <property type="project" value="UniProtKB-KW"/>
</dbReference>
<gene>
    <name evidence="5 6" type="primary">hspa12a.3</name>
    <name evidence="5" type="synonym">fk33b02</name>
    <name evidence="5" type="synonym">si:dkey-61p9.6</name>
    <name evidence="5" type="synonym">wu:fk33b02</name>
</gene>
<dbReference type="InterPro" id="IPR013126">
    <property type="entry name" value="Hsp_70_fam"/>
</dbReference>
<sequence>MANSVLYIAIDFGTSYSGYAISFKTKQPQESIQIPNWGVNFGYNTFKTPTCILFDEHETFQKFGYDAMMTYTRSTPKSQARKSFLFEHFKMELYDKEIHRDLMITAKNGGQMKALTVFSESLRYLKDHALEKIKENTTGKTFIASDVTWVLTVPAIWNAAAKQFMREAAIEAGLVIESEPERLVFALEPEAASIYCKQLPSEGYISEEACRDTLEQKPGTQYMVVDCGGGTIDITVHEVVEDGKLKELNAASGNDMGGQTVDRKFISFLKEIFSEKIYNKFEQDFPAEALKLKYDIALAKSCDQLVLIQCPVTLQDLAKKEKAIESYFEGVEGAEWDEGSIIIKEDKLQSFFDESLKTTAEKLEKIMSNPELNIEYMLLVGGFAECKILKKFLKERFDKCKIVCPVEPQVVIIKGAIRYAKQPKVVKSRMSALTYGIRIDAPFDKVLHKGKTSYVNSEGQTYCDVCFETFVRKGESVNCDEVRQFFFNPSDTNQTFATFQFFSTNEKQVQFIDEPGVESVGVFQVGMPKTDGGLSREIKLEIKFGSTEMKATATDVDSGETTSVKLDFINS</sequence>
<evidence type="ECO:0000256" key="2">
    <source>
        <dbReference type="ARBA" id="ARBA00022741"/>
    </source>
</evidence>
<evidence type="ECO:0000256" key="3">
    <source>
        <dbReference type="ARBA" id="ARBA00022840"/>
    </source>
</evidence>
<dbReference type="Proteomes" id="UP000000437">
    <property type="component" value="Chromosome 4"/>
</dbReference>
<reference evidence="5" key="1">
    <citation type="journal article" date="2018" name="Genes (Basel)">
        <title>Genome-Wide Identification of Hsp70 Genes in the Large Yellow Croaker (Larimichthys crocea) and Their Regulated Expression Under Cold and Heat Stress.</title>
        <authorList>
            <person name="Xu K."/>
            <person name="Xu H."/>
            <person name="Han Z."/>
        </authorList>
    </citation>
    <scope>NUCLEOTIDE SEQUENCE</scope>
    <source>
        <strain evidence="5">Tuebingen</strain>
    </source>
</reference>
<evidence type="ECO:0000313" key="5">
    <source>
        <dbReference type="RefSeq" id="NP_001038346.3"/>
    </source>
</evidence>
<dbReference type="RefSeq" id="NP_001038346.3">
    <property type="nucleotide sequence ID" value="NM_001044881.3"/>
</dbReference>
<keyword evidence="4" id="KW-1185">Reference proteome</keyword>
<dbReference type="GeneID" id="559031"/>
<reference evidence="5" key="2">
    <citation type="submission" date="2025-08" db="UniProtKB">
        <authorList>
            <consortium name="RefSeq"/>
        </authorList>
    </citation>
    <scope>IDENTIFICATION</scope>
    <source>
        <strain evidence="5">Tuebingen</strain>
    </source>
</reference>
<dbReference type="InterPro" id="IPR043129">
    <property type="entry name" value="ATPase_NBD"/>
</dbReference>
<dbReference type="Gene3D" id="3.30.420.40">
    <property type="match status" value="2"/>
</dbReference>
<dbReference type="SUPFAM" id="SSF53067">
    <property type="entry name" value="Actin-like ATPase domain"/>
    <property type="match status" value="2"/>
</dbReference>
<dbReference type="ZFIN" id="ZDB-GENE-030131-8896">
    <property type="gene designation" value="hspa12a.3"/>
</dbReference>